<protein>
    <submittedName>
        <fullName evidence="8">1-acyl-sn-glycerol-3-phosphate acyltransferase</fullName>
    </submittedName>
</protein>
<comment type="pathway">
    <text evidence="1">Lipid metabolism.</text>
</comment>
<organism evidence="8 9">
    <name type="scientific">Microbispora cellulosiformans</name>
    <dbReference type="NCBI Taxonomy" id="2614688"/>
    <lineage>
        <taxon>Bacteria</taxon>
        <taxon>Bacillati</taxon>
        <taxon>Actinomycetota</taxon>
        <taxon>Actinomycetes</taxon>
        <taxon>Streptosporangiales</taxon>
        <taxon>Streptosporangiaceae</taxon>
        <taxon>Microbispora</taxon>
    </lineage>
</organism>
<dbReference type="GO" id="GO:0003841">
    <property type="term" value="F:1-acylglycerol-3-phosphate O-acyltransferase activity"/>
    <property type="evidence" value="ECO:0007669"/>
    <property type="project" value="TreeGrafter"/>
</dbReference>
<dbReference type="Pfam" id="PF01553">
    <property type="entry name" value="Acyltransferase"/>
    <property type="match status" value="1"/>
</dbReference>
<comment type="caution">
    <text evidence="8">The sequence shown here is derived from an EMBL/GenBank/DDBJ whole genome shotgun (WGS) entry which is preliminary data.</text>
</comment>
<keyword evidence="3 8" id="KW-0808">Transferase</keyword>
<dbReference type="CDD" id="cd07989">
    <property type="entry name" value="LPLAT_AGPAT-like"/>
    <property type="match status" value="1"/>
</dbReference>
<proteinExistence type="predicted"/>
<keyword evidence="4" id="KW-0443">Lipid metabolism</keyword>
<keyword evidence="5 8" id="KW-0012">Acyltransferase</keyword>
<name>A0A5J5JXL8_9ACTN</name>
<gene>
    <name evidence="8" type="ORF">F5972_22950</name>
</gene>
<feature type="region of interest" description="Disordered" evidence="6">
    <location>
        <begin position="1"/>
        <end position="64"/>
    </location>
</feature>
<sequence length="448" mass="46509">MGGDRPLSRRPRPHLAGGLLLGAAGRRRRGRRGGGRPGAARAGGVSGDSAHALARRRGAPDRPVRAAAAAARLSAARRLDLRSARVRPGFRHGGLLRTALAGRDRPALPAALPGRDPVSAVTPLPPAPSATPSGSVERSVWLPLSSCAPAACVRAQTRTAGPLRRAARLAGALAVLAAGLPVALVIGRTARRGTAVARWSRLFLRALGIRVVTRRGFSCLGGSARARAVRDDDGPALLVGNHVSWLDPLVMAATLPCRPLAKAEVARWPVIRTLATGGGALFVDRDALSTLPRVVADMAAALGRGESVAAFPEGTTWCGREMGRFRPAVFQAALDAGVPVRPVALRFVEGTGECATPSTRPSFVGDDTLVASLLRIVATRDLVAEVTVFPGVRLERTAPLGLHPADARAEGQGEWSRRGAARAALARIAEAQVRTALLPESGRPALAA</sequence>
<dbReference type="EMBL" id="VYTZ01000008">
    <property type="protein sequence ID" value="KAA9376295.1"/>
    <property type="molecule type" value="Genomic_DNA"/>
</dbReference>
<dbReference type="PANTHER" id="PTHR10434:SF64">
    <property type="entry name" value="1-ACYL-SN-GLYCEROL-3-PHOSPHATE ACYLTRANSFERASE-RELATED"/>
    <property type="match status" value="1"/>
</dbReference>
<keyword evidence="9" id="KW-1185">Reference proteome</keyword>
<evidence type="ECO:0000256" key="2">
    <source>
        <dbReference type="ARBA" id="ARBA00022516"/>
    </source>
</evidence>
<evidence type="ECO:0000256" key="3">
    <source>
        <dbReference type="ARBA" id="ARBA00022679"/>
    </source>
</evidence>
<accession>A0A5J5JXL8</accession>
<evidence type="ECO:0000313" key="8">
    <source>
        <dbReference type="EMBL" id="KAA9376295.1"/>
    </source>
</evidence>
<feature type="region of interest" description="Disordered" evidence="6">
    <location>
        <begin position="112"/>
        <end position="135"/>
    </location>
</feature>
<evidence type="ECO:0000256" key="1">
    <source>
        <dbReference type="ARBA" id="ARBA00005189"/>
    </source>
</evidence>
<evidence type="ECO:0000256" key="6">
    <source>
        <dbReference type="SAM" id="MobiDB-lite"/>
    </source>
</evidence>
<dbReference type="GO" id="GO:0006654">
    <property type="term" value="P:phosphatidic acid biosynthetic process"/>
    <property type="evidence" value="ECO:0007669"/>
    <property type="project" value="TreeGrafter"/>
</dbReference>
<reference evidence="8 9" key="1">
    <citation type="submission" date="2019-09" db="EMBL/GenBank/DDBJ databases">
        <title>Screening of Novel Bioactive Compounds from Soil-Associated.</title>
        <authorList>
            <person name="Gong X."/>
        </authorList>
    </citation>
    <scope>NUCLEOTIDE SEQUENCE [LARGE SCALE GENOMIC DNA]</scope>
    <source>
        <strain evidence="8 9">Gxj-6</strain>
    </source>
</reference>
<evidence type="ECO:0000313" key="9">
    <source>
        <dbReference type="Proteomes" id="UP000327011"/>
    </source>
</evidence>
<dbReference type="AlphaFoldDB" id="A0A5J5JXL8"/>
<evidence type="ECO:0000256" key="5">
    <source>
        <dbReference type="ARBA" id="ARBA00023315"/>
    </source>
</evidence>
<dbReference type="SMART" id="SM00563">
    <property type="entry name" value="PlsC"/>
    <property type="match status" value="1"/>
</dbReference>
<feature type="compositionally biased region" description="Low complexity" evidence="6">
    <location>
        <begin position="14"/>
        <end position="24"/>
    </location>
</feature>
<dbReference type="Proteomes" id="UP000327011">
    <property type="component" value="Unassembled WGS sequence"/>
</dbReference>
<dbReference type="InterPro" id="IPR002123">
    <property type="entry name" value="Plipid/glycerol_acylTrfase"/>
</dbReference>
<feature type="domain" description="Phospholipid/glycerol acyltransferase" evidence="7">
    <location>
        <begin position="236"/>
        <end position="348"/>
    </location>
</feature>
<dbReference type="PANTHER" id="PTHR10434">
    <property type="entry name" value="1-ACYL-SN-GLYCEROL-3-PHOSPHATE ACYLTRANSFERASE"/>
    <property type="match status" value="1"/>
</dbReference>
<evidence type="ECO:0000256" key="4">
    <source>
        <dbReference type="ARBA" id="ARBA00023098"/>
    </source>
</evidence>
<feature type="compositionally biased region" description="Basic residues" evidence="6">
    <location>
        <begin position="25"/>
        <end position="34"/>
    </location>
</feature>
<dbReference type="SUPFAM" id="SSF69593">
    <property type="entry name" value="Glycerol-3-phosphate (1)-acyltransferase"/>
    <property type="match status" value="1"/>
</dbReference>
<evidence type="ECO:0000259" key="7">
    <source>
        <dbReference type="SMART" id="SM00563"/>
    </source>
</evidence>
<keyword evidence="2" id="KW-0444">Lipid biosynthesis</keyword>